<keyword evidence="1" id="KW-0472">Membrane</keyword>
<dbReference type="EMBL" id="CP093443">
    <property type="protein sequence ID" value="UVI34895.1"/>
    <property type="molecule type" value="Genomic_DNA"/>
</dbReference>
<sequence length="153" mass="16910">MSEQSSSSFWSFAKESWLVTVAGIVIGFLASCMVMAAWGVIVAWFGFIYLIAFTLALLVLLVVPMKSFGELWGMRRFWWFVAASVIAVVLTLIYSAVNGALFSGTPTRVVIEIQFFHSAIFFVVSVLVAAVHRSLQARKAAHTDRSRHEPSSS</sequence>
<name>A0ABY5SL48_9MICO</name>
<evidence type="ECO:0000313" key="3">
    <source>
        <dbReference type="Proteomes" id="UP001064879"/>
    </source>
</evidence>
<reference evidence="2" key="1">
    <citation type="submission" date="2022-03" db="EMBL/GenBank/DDBJ databases">
        <title>Brevibacterium spongiae sp. nov., isolated from marine sponge.</title>
        <authorList>
            <person name="Li Z."/>
            <person name="Zhang M."/>
        </authorList>
    </citation>
    <scope>NUCLEOTIDE SEQUENCE</scope>
    <source>
        <strain evidence="2">WHS-Z9</strain>
    </source>
</reference>
<organism evidence="2 3">
    <name type="scientific">Brevibacterium spongiae</name>
    <dbReference type="NCBI Taxonomy" id="2909672"/>
    <lineage>
        <taxon>Bacteria</taxon>
        <taxon>Bacillati</taxon>
        <taxon>Actinomycetota</taxon>
        <taxon>Actinomycetes</taxon>
        <taxon>Micrococcales</taxon>
        <taxon>Brevibacteriaceae</taxon>
        <taxon>Brevibacterium</taxon>
    </lineage>
</organism>
<dbReference type="Proteomes" id="UP001064879">
    <property type="component" value="Chromosome"/>
</dbReference>
<feature type="transmembrane region" description="Helical" evidence="1">
    <location>
        <begin position="44"/>
        <end position="65"/>
    </location>
</feature>
<evidence type="ECO:0000256" key="1">
    <source>
        <dbReference type="SAM" id="Phobius"/>
    </source>
</evidence>
<keyword evidence="1" id="KW-0812">Transmembrane</keyword>
<feature type="transmembrane region" description="Helical" evidence="1">
    <location>
        <begin position="77"/>
        <end position="97"/>
    </location>
</feature>
<evidence type="ECO:0000313" key="2">
    <source>
        <dbReference type="EMBL" id="UVI34895.1"/>
    </source>
</evidence>
<feature type="transmembrane region" description="Helical" evidence="1">
    <location>
        <begin position="16"/>
        <end position="38"/>
    </location>
</feature>
<keyword evidence="3" id="KW-1185">Reference proteome</keyword>
<dbReference type="RefSeq" id="WP_265417567.1">
    <property type="nucleotide sequence ID" value="NZ_CP093443.1"/>
</dbReference>
<proteinExistence type="predicted"/>
<protein>
    <submittedName>
        <fullName evidence="2">Uncharacterized protein</fullName>
    </submittedName>
</protein>
<accession>A0ABY5SL48</accession>
<gene>
    <name evidence="2" type="ORF">L1F31_12260</name>
</gene>
<keyword evidence="1" id="KW-1133">Transmembrane helix</keyword>
<feature type="transmembrane region" description="Helical" evidence="1">
    <location>
        <begin position="109"/>
        <end position="131"/>
    </location>
</feature>